<dbReference type="PANTHER" id="PTHR43133:SF46">
    <property type="entry name" value="RNA POLYMERASE SIGMA-70 FACTOR ECF SUBFAMILY"/>
    <property type="match status" value="1"/>
</dbReference>
<keyword evidence="2" id="KW-0805">Transcription regulation</keyword>
<dbReference type="OrthoDB" id="2470848at2"/>
<dbReference type="EMBL" id="LJCO01000011">
    <property type="protein sequence ID" value="KPV45244.1"/>
    <property type="molecule type" value="Genomic_DNA"/>
</dbReference>
<evidence type="ECO:0000313" key="7">
    <source>
        <dbReference type="EMBL" id="KPV45244.1"/>
    </source>
</evidence>
<dbReference type="Gene3D" id="1.10.1740.10">
    <property type="match status" value="1"/>
</dbReference>
<feature type="domain" description="RNA polymerase sigma factor 70 region 4 type 2" evidence="6">
    <location>
        <begin position="103"/>
        <end position="154"/>
    </location>
</feature>
<dbReference type="Pfam" id="PF04542">
    <property type="entry name" value="Sigma70_r2"/>
    <property type="match status" value="1"/>
</dbReference>
<dbReference type="InterPro" id="IPR014284">
    <property type="entry name" value="RNA_pol_sigma-70_dom"/>
</dbReference>
<dbReference type="InterPro" id="IPR039425">
    <property type="entry name" value="RNA_pol_sigma-70-like"/>
</dbReference>
<dbReference type="GO" id="GO:0006352">
    <property type="term" value="P:DNA-templated transcription initiation"/>
    <property type="evidence" value="ECO:0007669"/>
    <property type="project" value="InterPro"/>
</dbReference>
<evidence type="ECO:0000256" key="2">
    <source>
        <dbReference type="ARBA" id="ARBA00023015"/>
    </source>
</evidence>
<evidence type="ECO:0000256" key="4">
    <source>
        <dbReference type="ARBA" id="ARBA00023163"/>
    </source>
</evidence>
<gene>
    <name evidence="7" type="ORF">AN477_02240</name>
</gene>
<proteinExistence type="inferred from homology"/>
<evidence type="ECO:0000256" key="1">
    <source>
        <dbReference type="ARBA" id="ARBA00010641"/>
    </source>
</evidence>
<comment type="caution">
    <text evidence="7">The sequence shown here is derived from an EMBL/GenBank/DDBJ whole genome shotgun (WGS) entry which is preliminary data.</text>
</comment>
<sequence>MTVESSSGGAVQDLYLRYAADVYRLAMQSTHDHAEAEDIVHEVFLRVLCKWDDFRGDAHVKTWIWRIAKNYLIDSARRRMRQQELMAEVGSTYRPNLLVSLIEFEDAIHRLPDQQQRVLDLRVVQDLSVADTANVLGCSEGKVRVDTHRALSRMRKVLYEGVT</sequence>
<evidence type="ECO:0000259" key="5">
    <source>
        <dbReference type="Pfam" id="PF04542"/>
    </source>
</evidence>
<dbReference type="PANTHER" id="PTHR43133">
    <property type="entry name" value="RNA POLYMERASE ECF-TYPE SIGMA FACTO"/>
    <property type="match status" value="1"/>
</dbReference>
<dbReference type="Proteomes" id="UP000050482">
    <property type="component" value="Unassembled WGS sequence"/>
</dbReference>
<dbReference type="Pfam" id="PF08281">
    <property type="entry name" value="Sigma70_r4_2"/>
    <property type="match status" value="1"/>
</dbReference>
<evidence type="ECO:0008006" key="9">
    <source>
        <dbReference type="Google" id="ProtNLM"/>
    </source>
</evidence>
<organism evidence="7 8">
    <name type="scientific">Alicyclobacillus ferrooxydans</name>
    <dbReference type="NCBI Taxonomy" id="471514"/>
    <lineage>
        <taxon>Bacteria</taxon>
        <taxon>Bacillati</taxon>
        <taxon>Bacillota</taxon>
        <taxon>Bacilli</taxon>
        <taxon>Bacillales</taxon>
        <taxon>Alicyclobacillaceae</taxon>
        <taxon>Alicyclobacillus</taxon>
    </lineage>
</organism>
<comment type="similarity">
    <text evidence="1">Belongs to the sigma-70 factor family. ECF subfamily.</text>
</comment>
<keyword evidence="4" id="KW-0804">Transcription</keyword>
<reference evidence="7 8" key="1">
    <citation type="submission" date="2015-09" db="EMBL/GenBank/DDBJ databases">
        <title>Draft genome sequence of Alicyclobacillus ferrooxydans DSM 22381.</title>
        <authorList>
            <person name="Hemp J."/>
        </authorList>
    </citation>
    <scope>NUCLEOTIDE SEQUENCE [LARGE SCALE GENOMIC DNA]</scope>
    <source>
        <strain evidence="7 8">TC-34</strain>
    </source>
</reference>
<dbReference type="InterPro" id="IPR013324">
    <property type="entry name" value="RNA_pol_sigma_r3/r4-like"/>
</dbReference>
<dbReference type="InterPro" id="IPR013325">
    <property type="entry name" value="RNA_pol_sigma_r2"/>
</dbReference>
<dbReference type="InterPro" id="IPR007627">
    <property type="entry name" value="RNA_pol_sigma70_r2"/>
</dbReference>
<dbReference type="NCBIfam" id="TIGR02937">
    <property type="entry name" value="sigma70-ECF"/>
    <property type="match status" value="1"/>
</dbReference>
<dbReference type="GO" id="GO:0016987">
    <property type="term" value="F:sigma factor activity"/>
    <property type="evidence" value="ECO:0007669"/>
    <property type="project" value="UniProtKB-KW"/>
</dbReference>
<dbReference type="STRING" id="471514.AN477_02240"/>
<keyword evidence="8" id="KW-1185">Reference proteome</keyword>
<dbReference type="PATRIC" id="fig|471514.4.peg.2780"/>
<name>A0A0P9CZT4_9BACL</name>
<dbReference type="SUPFAM" id="SSF88659">
    <property type="entry name" value="Sigma3 and sigma4 domains of RNA polymerase sigma factors"/>
    <property type="match status" value="1"/>
</dbReference>
<dbReference type="AlphaFoldDB" id="A0A0P9CZT4"/>
<protein>
    <recommendedName>
        <fullName evidence="9">RNA polymerase subunit sigma-24</fullName>
    </recommendedName>
</protein>
<dbReference type="GO" id="GO:0003677">
    <property type="term" value="F:DNA binding"/>
    <property type="evidence" value="ECO:0007669"/>
    <property type="project" value="InterPro"/>
</dbReference>
<dbReference type="Gene3D" id="1.10.10.10">
    <property type="entry name" value="Winged helix-like DNA-binding domain superfamily/Winged helix DNA-binding domain"/>
    <property type="match status" value="1"/>
</dbReference>
<evidence type="ECO:0000256" key="3">
    <source>
        <dbReference type="ARBA" id="ARBA00023082"/>
    </source>
</evidence>
<dbReference type="SUPFAM" id="SSF88946">
    <property type="entry name" value="Sigma2 domain of RNA polymerase sigma factors"/>
    <property type="match status" value="1"/>
</dbReference>
<accession>A0A0P9CZT4</accession>
<evidence type="ECO:0000259" key="6">
    <source>
        <dbReference type="Pfam" id="PF08281"/>
    </source>
</evidence>
<dbReference type="RefSeq" id="WP_054967570.1">
    <property type="nucleotide sequence ID" value="NZ_LJCO01000011.1"/>
</dbReference>
<dbReference type="CDD" id="cd06171">
    <property type="entry name" value="Sigma70_r4"/>
    <property type="match status" value="1"/>
</dbReference>
<keyword evidence="3" id="KW-0731">Sigma factor</keyword>
<evidence type="ECO:0000313" key="8">
    <source>
        <dbReference type="Proteomes" id="UP000050482"/>
    </source>
</evidence>
<dbReference type="InterPro" id="IPR036388">
    <property type="entry name" value="WH-like_DNA-bd_sf"/>
</dbReference>
<dbReference type="InterPro" id="IPR013249">
    <property type="entry name" value="RNA_pol_sigma70_r4_t2"/>
</dbReference>
<feature type="domain" description="RNA polymerase sigma-70 region 2" evidence="5">
    <location>
        <begin position="14"/>
        <end position="81"/>
    </location>
</feature>